<name>R9KV17_9ACTN</name>
<evidence type="ECO:0000313" key="2">
    <source>
        <dbReference type="EMBL" id="EOS50215.1"/>
    </source>
</evidence>
<dbReference type="AlphaFoldDB" id="R9KV17"/>
<dbReference type="eggNOG" id="ENOG502ZTWK">
    <property type="taxonomic scope" value="Bacteria"/>
</dbReference>
<accession>R9KV17</accession>
<feature type="compositionally biased region" description="Basic and acidic residues" evidence="1">
    <location>
        <begin position="17"/>
        <end position="27"/>
    </location>
</feature>
<sequence length="242" mass="27022">MTDLMKNGNPDQIPDEPANRDLAKPSDKKELSFDEKVEALDRFIHFEPLIREVDYKTLLFCETRRNLSDIEEAMASFPEFKGATRDQFALVTELVDHYGLAFFELDAEGRVVTEADKDGLTENEVDDLVVGFAYETTEVGRAVAERLDPHRRFAELVEAAPEREPLYRALLNLLRVKRTFAEVDSYVRGSEGAMVLAQAGVGGMQPSVFVDKLERAGVLFYDGGWQATEAGIEVLDGVRAAA</sequence>
<protein>
    <submittedName>
        <fullName evidence="2">Uncharacterized protein</fullName>
    </submittedName>
</protein>
<gene>
    <name evidence="2" type="ORF">C811_01839</name>
</gene>
<dbReference type="RefSeq" id="WP_016310028.1">
    <property type="nucleotide sequence ID" value="NZ_KE159646.1"/>
</dbReference>
<evidence type="ECO:0000256" key="1">
    <source>
        <dbReference type="SAM" id="MobiDB-lite"/>
    </source>
</evidence>
<dbReference type="GeneID" id="82192027"/>
<comment type="caution">
    <text evidence="2">The sequence shown here is derived from an EMBL/GenBank/DDBJ whole genome shotgun (WGS) entry which is preliminary data.</text>
</comment>
<dbReference type="Proteomes" id="UP000014204">
    <property type="component" value="Unassembled WGS sequence"/>
</dbReference>
<dbReference type="HOGENOM" id="CLU_1136667_0_0_11"/>
<proteinExistence type="predicted"/>
<reference evidence="2 3" key="1">
    <citation type="submission" date="2013-04" db="EMBL/GenBank/DDBJ databases">
        <title>The Genome Sequence of Enterorhabdus caecimuris B7.</title>
        <authorList>
            <consortium name="The Broad Institute Genomics Platform"/>
            <consortium name="The Broad Institute Genome Sequencing Center for Infectious Disease"/>
            <person name="Earl A."/>
            <person name="Xavier R."/>
            <person name="Elson C."/>
            <person name="Duck W."/>
            <person name="Walker B."/>
            <person name="Young S."/>
            <person name="Zeng Q."/>
            <person name="Gargeya S."/>
            <person name="Fitzgerald M."/>
            <person name="Haas B."/>
            <person name="Abouelleil A."/>
            <person name="Allen A.W."/>
            <person name="Alvarado L."/>
            <person name="Arachchi H.M."/>
            <person name="Berlin A.M."/>
            <person name="Chapman S.B."/>
            <person name="Gainer-Dewar J."/>
            <person name="Goldberg J."/>
            <person name="Griggs A."/>
            <person name="Gujja S."/>
            <person name="Hansen M."/>
            <person name="Howarth C."/>
            <person name="Imamovic A."/>
            <person name="Ireland A."/>
            <person name="Larimer J."/>
            <person name="McCowan C."/>
            <person name="Murphy C."/>
            <person name="Pearson M."/>
            <person name="Poon T.W."/>
            <person name="Priest M."/>
            <person name="Roberts A."/>
            <person name="Saif S."/>
            <person name="Shea T."/>
            <person name="Sisk P."/>
            <person name="Sykes S."/>
            <person name="Wortman J."/>
            <person name="Nusbaum C."/>
            <person name="Birren B."/>
        </authorList>
    </citation>
    <scope>NUCLEOTIDE SEQUENCE [LARGE SCALE GENOMIC DNA]</scope>
    <source>
        <strain evidence="2 3">B7</strain>
    </source>
</reference>
<organism evidence="2 3">
    <name type="scientific">Adlercreutzia caecimuris B7</name>
    <dbReference type="NCBI Taxonomy" id="1235794"/>
    <lineage>
        <taxon>Bacteria</taxon>
        <taxon>Bacillati</taxon>
        <taxon>Actinomycetota</taxon>
        <taxon>Coriobacteriia</taxon>
        <taxon>Eggerthellales</taxon>
        <taxon>Eggerthellaceae</taxon>
        <taxon>Adlercreutzia</taxon>
    </lineage>
</organism>
<dbReference type="EMBL" id="ASSY01000009">
    <property type="protein sequence ID" value="EOS50215.1"/>
    <property type="molecule type" value="Genomic_DNA"/>
</dbReference>
<keyword evidence="3" id="KW-1185">Reference proteome</keyword>
<feature type="region of interest" description="Disordered" evidence="1">
    <location>
        <begin position="1"/>
        <end position="27"/>
    </location>
</feature>
<dbReference type="STRING" id="1235794.C811_01839"/>
<evidence type="ECO:0000313" key="3">
    <source>
        <dbReference type="Proteomes" id="UP000014204"/>
    </source>
</evidence>